<dbReference type="Pfam" id="PF07593">
    <property type="entry name" value="UnbV_ASPIC"/>
    <property type="match status" value="1"/>
</dbReference>
<evidence type="ECO:0000313" key="5">
    <source>
        <dbReference type="Proteomes" id="UP001501126"/>
    </source>
</evidence>
<evidence type="ECO:0000259" key="3">
    <source>
        <dbReference type="Pfam" id="PF18962"/>
    </source>
</evidence>
<organism evidence="4 5">
    <name type="scientific">Wandonia haliotis</name>
    <dbReference type="NCBI Taxonomy" id="574963"/>
    <lineage>
        <taxon>Bacteria</taxon>
        <taxon>Pseudomonadati</taxon>
        <taxon>Bacteroidota</taxon>
        <taxon>Flavobacteriia</taxon>
        <taxon>Flavobacteriales</taxon>
        <taxon>Crocinitomicaceae</taxon>
        <taxon>Wandonia</taxon>
    </lineage>
</organism>
<dbReference type="RefSeq" id="WP_343785325.1">
    <property type="nucleotide sequence ID" value="NZ_BAAAFH010000003.1"/>
</dbReference>
<dbReference type="Pfam" id="PF13517">
    <property type="entry name" value="FG-GAP_3"/>
    <property type="match status" value="2"/>
</dbReference>
<dbReference type="InterPro" id="IPR011519">
    <property type="entry name" value="UnbV_ASPIC"/>
</dbReference>
<dbReference type="Gene3D" id="2.130.10.130">
    <property type="entry name" value="Integrin alpha, N-terminal"/>
    <property type="match status" value="1"/>
</dbReference>
<dbReference type="InterPro" id="IPR027039">
    <property type="entry name" value="Crtac1"/>
</dbReference>
<feature type="domain" description="Secretion system C-terminal sorting" evidence="3">
    <location>
        <begin position="692"/>
        <end position="761"/>
    </location>
</feature>
<evidence type="ECO:0000259" key="2">
    <source>
        <dbReference type="Pfam" id="PF07593"/>
    </source>
</evidence>
<dbReference type="EMBL" id="BAAAFH010000003">
    <property type="protein sequence ID" value="GAA0874428.1"/>
    <property type="molecule type" value="Genomic_DNA"/>
</dbReference>
<evidence type="ECO:0008006" key="6">
    <source>
        <dbReference type="Google" id="ProtNLM"/>
    </source>
</evidence>
<dbReference type="PANTHER" id="PTHR16026">
    <property type="entry name" value="CARTILAGE ACIDIC PROTEIN 1"/>
    <property type="match status" value="1"/>
</dbReference>
<dbReference type="Gene3D" id="2.60.40.10">
    <property type="entry name" value="Immunoglobulins"/>
    <property type="match status" value="1"/>
</dbReference>
<dbReference type="SUPFAM" id="SSF69318">
    <property type="entry name" value="Integrin alpha N-terminal domain"/>
    <property type="match status" value="1"/>
</dbReference>
<evidence type="ECO:0000256" key="1">
    <source>
        <dbReference type="ARBA" id="ARBA00022729"/>
    </source>
</evidence>
<name>A0ABN1MNB1_9FLAO</name>
<dbReference type="InterPro" id="IPR013783">
    <property type="entry name" value="Ig-like_fold"/>
</dbReference>
<dbReference type="Pfam" id="PF18962">
    <property type="entry name" value="Por_Secre_tail"/>
    <property type="match status" value="1"/>
</dbReference>
<evidence type="ECO:0000313" key="4">
    <source>
        <dbReference type="EMBL" id="GAA0874428.1"/>
    </source>
</evidence>
<dbReference type="PANTHER" id="PTHR16026:SF0">
    <property type="entry name" value="CARTILAGE ACIDIC PROTEIN 1"/>
    <property type="match status" value="1"/>
</dbReference>
<dbReference type="Proteomes" id="UP001501126">
    <property type="component" value="Unassembled WGS sequence"/>
</dbReference>
<dbReference type="SUPFAM" id="SSF49299">
    <property type="entry name" value="PKD domain"/>
    <property type="match status" value="1"/>
</dbReference>
<reference evidence="4 5" key="1">
    <citation type="journal article" date="2019" name="Int. J. Syst. Evol. Microbiol.">
        <title>The Global Catalogue of Microorganisms (GCM) 10K type strain sequencing project: providing services to taxonomists for standard genome sequencing and annotation.</title>
        <authorList>
            <consortium name="The Broad Institute Genomics Platform"/>
            <consortium name="The Broad Institute Genome Sequencing Center for Infectious Disease"/>
            <person name="Wu L."/>
            <person name="Ma J."/>
        </authorList>
    </citation>
    <scope>NUCLEOTIDE SEQUENCE [LARGE SCALE GENOMIC DNA]</scope>
    <source>
        <strain evidence="4 5">JCM 16083</strain>
    </source>
</reference>
<dbReference type="InterPro" id="IPR013517">
    <property type="entry name" value="FG-GAP"/>
</dbReference>
<proteinExistence type="predicted"/>
<feature type="domain" description="ASPIC/UnbV" evidence="2">
    <location>
        <begin position="513"/>
        <end position="579"/>
    </location>
</feature>
<accession>A0ABN1MNB1</accession>
<dbReference type="InterPro" id="IPR026444">
    <property type="entry name" value="Secre_tail"/>
</dbReference>
<protein>
    <recommendedName>
        <fullName evidence="6">T9SS type A sorting domain-containing protein</fullName>
    </recommendedName>
</protein>
<dbReference type="InterPro" id="IPR028994">
    <property type="entry name" value="Integrin_alpha_N"/>
</dbReference>
<comment type="caution">
    <text evidence="4">The sequence shown here is derived from an EMBL/GenBank/DDBJ whole genome shotgun (WGS) entry which is preliminary data.</text>
</comment>
<sequence length="763" mass="82374">MKRKELLMMILLSGGMAYGQNTCSEALTITEGLHTIDYIDGTEIPDPVCALNGPGAMNAEWYRYVPDNDYTVTVSSDLAANTGRDTRVHVYTGTCGQLTCVAGDDDAGAGVLSVTSFTAEQGEVYYIAWDNKWESDGFVFELTETILQNPVELPVTFTGVYIPTISGSYKIAIGDMNGDYLDDIVTVSSGNIQVHYQQAIGGFTNTTIATAGTSYLPSWSMAIADYDKNGFNDLLYGGGSGVAFLKANETGTEYEVIAGPQYVFSQRSNFVDINNDGNLDAFVCHDVDPNVYYINDGSGNLSFNQGGIGDHPDGGNYGSVWIDYDNDGDQDLFIAKCRGGSSSARINELHRNNGDGTFTDVSIESNLSDPVQTWSSAWNDFDNDGDMDVVVGASSTADGPHKFMRNNGDGTFTDITAGSGWDANTHLNIEHITFDFNNDGFADVFGGGNVIMFNNGDMTFSPYTVPMVVGAVGDLNNDGFLDVQNGNNIYLNDGNENNWIKMNLEGVQSNRNGIGARIEIYGDWGRQIRDVQSGTGFRYCSTLNPHFGLGLADEIDSVVVRWPSGLVDVICTPEINSTLYLLEGAAAKPVAEFSVSANDIPVGGTIIAADESTECPNGWEWEVSPASGWAFINGTDAATQHPEIQFNEEGIYFVSLVAENSNGTSTNQVSEEIHVGNPTAGITELNSEELVVFPNPVTDMLSVQFSGNIDNHTVSVYSLIGAEVMKVEKSKQNIDVSKLPQGTYFLSLTAKDGSKLVRKFVKY</sequence>
<keyword evidence="5" id="KW-1185">Reference proteome</keyword>
<keyword evidence="1" id="KW-0732">Signal</keyword>
<dbReference type="NCBIfam" id="TIGR04183">
    <property type="entry name" value="Por_Secre_tail"/>
    <property type="match status" value="1"/>
</dbReference>
<dbReference type="InterPro" id="IPR035986">
    <property type="entry name" value="PKD_dom_sf"/>
</dbReference>
<gene>
    <name evidence="4" type="ORF">GCM10009118_08360</name>
</gene>